<dbReference type="EMBL" id="AWUE01022814">
    <property type="protein sequence ID" value="OMO55965.1"/>
    <property type="molecule type" value="Genomic_DNA"/>
</dbReference>
<dbReference type="AlphaFoldDB" id="A0A1R3GD00"/>
<protein>
    <submittedName>
        <fullName evidence="1">Uncharacterized protein</fullName>
    </submittedName>
</protein>
<reference evidence="2" key="1">
    <citation type="submission" date="2013-09" db="EMBL/GenBank/DDBJ databases">
        <title>Corchorus olitorius genome sequencing.</title>
        <authorList>
            <person name="Alam M."/>
            <person name="Haque M.S."/>
            <person name="Islam M.S."/>
            <person name="Emdad E.M."/>
            <person name="Islam M.M."/>
            <person name="Ahmed B."/>
            <person name="Halim A."/>
            <person name="Hossen Q.M.M."/>
            <person name="Hossain M.Z."/>
            <person name="Ahmed R."/>
            <person name="Khan M.M."/>
            <person name="Islam R."/>
            <person name="Rashid M.M."/>
            <person name="Khan S.A."/>
            <person name="Rahman M.S."/>
            <person name="Alam M."/>
            <person name="Yahiya A.S."/>
            <person name="Khan M.S."/>
            <person name="Azam M.S."/>
            <person name="Haque T."/>
            <person name="Lashkar M.Z.H."/>
            <person name="Akhand A.I."/>
            <person name="Morshed G."/>
            <person name="Roy S."/>
            <person name="Uddin K.S."/>
            <person name="Rabeya T."/>
            <person name="Hossain A.S."/>
            <person name="Chowdhury A."/>
            <person name="Snigdha A.R."/>
            <person name="Mortoza M.S."/>
            <person name="Matin S.A."/>
            <person name="Hoque S.M.E."/>
            <person name="Islam M.K."/>
            <person name="Roy D.K."/>
            <person name="Haider R."/>
            <person name="Moosa M.M."/>
            <person name="Elias S.M."/>
            <person name="Hasan A.M."/>
            <person name="Jahan S."/>
            <person name="Shafiuddin M."/>
            <person name="Mahmood N."/>
            <person name="Shommy N.S."/>
        </authorList>
    </citation>
    <scope>NUCLEOTIDE SEQUENCE [LARGE SCALE GENOMIC DNA]</scope>
    <source>
        <strain evidence="2">cv. O-4</strain>
    </source>
</reference>
<evidence type="ECO:0000313" key="2">
    <source>
        <dbReference type="Proteomes" id="UP000187203"/>
    </source>
</evidence>
<sequence length="209" mass="23999">MVAILAKIQHTLQYLPILFHIGAYIDQIFYDGLEAKDRKIIDGASQGTLTNKNPIEARELVNQLADNIHQYGGLNEELPIKEPHREQLVEEMKEDEELFPQITHTDVSNNDRISKTIEIQAEDKLIKAEEMVAKLESCKQELLNFNLDEPDEPLISVYTEVSKEENEIEESKEEEILSKSERSLEIVTLAPFPSQLLKKKKGMIEDEQL</sequence>
<evidence type="ECO:0000313" key="1">
    <source>
        <dbReference type="EMBL" id="OMO55965.1"/>
    </source>
</evidence>
<comment type="caution">
    <text evidence="1">The sequence shown here is derived from an EMBL/GenBank/DDBJ whole genome shotgun (WGS) entry which is preliminary data.</text>
</comment>
<accession>A0A1R3GD00</accession>
<keyword evidence="2" id="KW-1185">Reference proteome</keyword>
<proteinExistence type="predicted"/>
<dbReference type="OrthoDB" id="1752182at2759"/>
<name>A0A1R3GD00_9ROSI</name>
<organism evidence="1 2">
    <name type="scientific">Corchorus olitorius</name>
    <dbReference type="NCBI Taxonomy" id="93759"/>
    <lineage>
        <taxon>Eukaryota</taxon>
        <taxon>Viridiplantae</taxon>
        <taxon>Streptophyta</taxon>
        <taxon>Embryophyta</taxon>
        <taxon>Tracheophyta</taxon>
        <taxon>Spermatophyta</taxon>
        <taxon>Magnoliopsida</taxon>
        <taxon>eudicotyledons</taxon>
        <taxon>Gunneridae</taxon>
        <taxon>Pentapetalae</taxon>
        <taxon>rosids</taxon>
        <taxon>malvids</taxon>
        <taxon>Malvales</taxon>
        <taxon>Malvaceae</taxon>
        <taxon>Grewioideae</taxon>
        <taxon>Apeibeae</taxon>
        <taxon>Corchorus</taxon>
    </lineage>
</organism>
<gene>
    <name evidence="1" type="ORF">COLO4_35829</name>
</gene>
<dbReference type="Proteomes" id="UP000187203">
    <property type="component" value="Unassembled WGS sequence"/>
</dbReference>